<proteinExistence type="predicted"/>
<organism evidence="1 2">
    <name type="scientific">Brachionus plicatilis</name>
    <name type="common">Marine rotifer</name>
    <name type="synonym">Brachionus muelleri</name>
    <dbReference type="NCBI Taxonomy" id="10195"/>
    <lineage>
        <taxon>Eukaryota</taxon>
        <taxon>Metazoa</taxon>
        <taxon>Spiralia</taxon>
        <taxon>Gnathifera</taxon>
        <taxon>Rotifera</taxon>
        <taxon>Eurotatoria</taxon>
        <taxon>Monogononta</taxon>
        <taxon>Pseudotrocha</taxon>
        <taxon>Ploima</taxon>
        <taxon>Brachionidae</taxon>
        <taxon>Brachionus</taxon>
    </lineage>
</organism>
<evidence type="ECO:0000313" key="2">
    <source>
        <dbReference type="Proteomes" id="UP000276133"/>
    </source>
</evidence>
<protein>
    <submittedName>
        <fullName evidence="1">Uncharacterized protein</fullName>
    </submittedName>
</protein>
<dbReference type="Proteomes" id="UP000276133">
    <property type="component" value="Unassembled WGS sequence"/>
</dbReference>
<reference evidence="1 2" key="1">
    <citation type="journal article" date="2018" name="Sci. Rep.">
        <title>Genomic signatures of local adaptation to the degree of environmental predictability in rotifers.</title>
        <authorList>
            <person name="Franch-Gras L."/>
            <person name="Hahn C."/>
            <person name="Garcia-Roger E.M."/>
            <person name="Carmona M.J."/>
            <person name="Serra M."/>
            <person name="Gomez A."/>
        </authorList>
    </citation>
    <scope>NUCLEOTIDE SEQUENCE [LARGE SCALE GENOMIC DNA]</scope>
    <source>
        <strain evidence="1">HYR1</strain>
    </source>
</reference>
<comment type="caution">
    <text evidence="1">The sequence shown here is derived from an EMBL/GenBank/DDBJ whole genome shotgun (WGS) entry which is preliminary data.</text>
</comment>
<evidence type="ECO:0000313" key="1">
    <source>
        <dbReference type="EMBL" id="RNA26347.1"/>
    </source>
</evidence>
<keyword evidence="2" id="KW-1185">Reference proteome</keyword>
<accession>A0A3M7RSQ8</accession>
<name>A0A3M7RSQ8_BRAPC</name>
<dbReference type="EMBL" id="REGN01002755">
    <property type="protein sequence ID" value="RNA26347.1"/>
    <property type="molecule type" value="Genomic_DNA"/>
</dbReference>
<sequence length="79" mass="9359">MILFYKNCLAYIYENESKLFCDIYDGIVKFIGSKQSSEKKLKDLKQHLSQDTLIFGHIERNIERDTLKETQLKNESKIL</sequence>
<dbReference type="AlphaFoldDB" id="A0A3M7RSQ8"/>
<gene>
    <name evidence="1" type="ORF">BpHYR1_004044</name>
</gene>